<accession>A0A524RL46</accession>
<dbReference type="Proteomes" id="UP000317990">
    <property type="component" value="Unassembled WGS sequence"/>
</dbReference>
<protein>
    <submittedName>
        <fullName evidence="2">Uncharacterized protein</fullName>
    </submittedName>
</protein>
<dbReference type="EMBL" id="SRMO01000085">
    <property type="protein sequence ID" value="TGG90699.1"/>
    <property type="molecule type" value="Genomic_DNA"/>
</dbReference>
<name>A0A524RL46_9CHRO</name>
<comment type="caution">
    <text evidence="2">The sequence shown here is derived from an EMBL/GenBank/DDBJ whole genome shotgun (WGS) entry which is preliminary data.</text>
</comment>
<proteinExistence type="predicted"/>
<evidence type="ECO:0000313" key="3">
    <source>
        <dbReference type="Proteomes" id="UP000317990"/>
    </source>
</evidence>
<feature type="region of interest" description="Disordered" evidence="1">
    <location>
        <begin position="89"/>
        <end position="112"/>
    </location>
</feature>
<dbReference type="Pfam" id="PF19570">
    <property type="entry name" value="DUF6088"/>
    <property type="match status" value="1"/>
</dbReference>
<sequence>MPCGGAAANCLGLTTQNPVCAVYLTSGPNRQLHFGSLTVELRQAPLWQLQAPHRKAGNVIRALAWLGPKEVEDNLEAALSSLSAEDRDELSAAQDSMPPWLKEPVSTCLSHG</sequence>
<dbReference type="AlphaFoldDB" id="A0A524RL46"/>
<dbReference type="InterPro" id="IPR045738">
    <property type="entry name" value="DUF6088"/>
</dbReference>
<organism evidence="2 3">
    <name type="scientific">Aphanocapsa feldmannii 277cV</name>
    <dbReference type="NCBI Taxonomy" id="2507553"/>
    <lineage>
        <taxon>Bacteria</taxon>
        <taxon>Bacillati</taxon>
        <taxon>Cyanobacteriota</taxon>
        <taxon>Cyanophyceae</taxon>
        <taxon>Oscillatoriophycideae</taxon>
        <taxon>Chroococcales</taxon>
        <taxon>Microcystaceae</taxon>
        <taxon>Aphanocapsa</taxon>
    </lineage>
</organism>
<evidence type="ECO:0000256" key="1">
    <source>
        <dbReference type="SAM" id="MobiDB-lite"/>
    </source>
</evidence>
<evidence type="ECO:0000313" key="2">
    <source>
        <dbReference type="EMBL" id="TGG90699.1"/>
    </source>
</evidence>
<gene>
    <name evidence="2" type="ORF">ERJ67_10105</name>
</gene>
<reference evidence="2 3" key="1">
    <citation type="journal article" date="2019" name="mSystems">
        <title>Life at home and on the roam: Genomic adaptions reflect the dual lifestyle of an intracellular, facultative symbiont.</title>
        <authorList>
            <person name="Burgsdorf I."/>
        </authorList>
    </citation>
    <scope>NUCLEOTIDE SEQUENCE [LARGE SCALE GENOMIC DNA]</scope>
    <source>
        <strain evidence="2">277cV</strain>
    </source>
</reference>